<feature type="domain" description="Tudor" evidence="16">
    <location>
        <begin position="664"/>
        <end position="723"/>
    </location>
</feature>
<comment type="subcellular location">
    <subcellularLocation>
        <location evidence="1">Cytoplasm</location>
    </subcellularLocation>
</comment>
<dbReference type="PANTHER" id="PTHR22948:SF29">
    <property type="entry name" value="FI02030P-RELATED"/>
    <property type="match status" value="1"/>
</dbReference>
<gene>
    <name evidence="18" type="primary">TDRD1</name>
</gene>
<dbReference type="FunFam" id="2.30.30.140:FF:000048">
    <property type="entry name" value="Tudor domain containing 1"/>
    <property type="match status" value="1"/>
</dbReference>
<evidence type="ECO:0000256" key="10">
    <source>
        <dbReference type="ARBA" id="ARBA00023254"/>
    </source>
</evidence>
<keyword evidence="8" id="KW-0862">Zinc</keyword>
<comment type="similarity">
    <text evidence="12">Belongs to the TDRD1 family.</text>
</comment>
<dbReference type="AlphaFoldDB" id="A0A8C8JGP3"/>
<dbReference type="Ensembl" id="ENSOTST00005100886.2">
    <property type="protein sequence ID" value="ENSOTSP00005093017.2"/>
    <property type="gene ID" value="ENSOTSG00005043496.2"/>
</dbReference>
<dbReference type="InterPro" id="IPR035437">
    <property type="entry name" value="SNase_OB-fold_sf"/>
</dbReference>
<accession>A0A8C8JGP3</accession>
<feature type="domain" description="Tudor" evidence="16">
    <location>
        <begin position="206"/>
        <end position="266"/>
    </location>
</feature>
<dbReference type="SUPFAM" id="SSF50199">
    <property type="entry name" value="Staphylococcal nuclease"/>
    <property type="match status" value="1"/>
</dbReference>
<dbReference type="SMART" id="SM00333">
    <property type="entry name" value="TUDOR"/>
    <property type="match status" value="4"/>
</dbReference>
<evidence type="ECO:0000256" key="11">
    <source>
        <dbReference type="ARBA" id="ARBA00060128"/>
    </source>
</evidence>
<feature type="domain" description="Tudor" evidence="16">
    <location>
        <begin position="436"/>
        <end position="495"/>
    </location>
</feature>
<dbReference type="InterPro" id="IPR047377">
    <property type="entry name" value="Tudor_TDRD1_rpt2"/>
</dbReference>
<evidence type="ECO:0000256" key="5">
    <source>
        <dbReference type="ARBA" id="ARBA00022737"/>
    </source>
</evidence>
<dbReference type="GO" id="GO:0030154">
    <property type="term" value="P:cell differentiation"/>
    <property type="evidence" value="ECO:0007669"/>
    <property type="project" value="UniProtKB-KW"/>
</dbReference>
<keyword evidence="4" id="KW-0479">Metal-binding</keyword>
<evidence type="ECO:0000313" key="19">
    <source>
        <dbReference type="Proteomes" id="UP000694402"/>
    </source>
</evidence>
<evidence type="ECO:0000259" key="17">
    <source>
        <dbReference type="PROSITE" id="PS50865"/>
    </source>
</evidence>
<evidence type="ECO:0000256" key="6">
    <source>
        <dbReference type="ARBA" id="ARBA00022771"/>
    </source>
</evidence>
<feature type="domain" description="Tudor" evidence="16">
    <location>
        <begin position="884"/>
        <end position="942"/>
    </location>
</feature>
<name>A0A8C8JGP3_ONCTS</name>
<keyword evidence="3" id="KW-0963">Cytoplasm</keyword>
<reference evidence="18" key="1">
    <citation type="submission" date="2025-08" db="UniProtKB">
        <authorList>
            <consortium name="Ensembl"/>
        </authorList>
    </citation>
    <scope>IDENTIFICATION</scope>
</reference>
<dbReference type="FunFam" id="2.30.30.140:FF:000018">
    <property type="entry name" value="Serine/threonine-protein kinase 31"/>
    <property type="match status" value="2"/>
</dbReference>
<keyword evidence="6 14" id="KW-0863">Zinc-finger</keyword>
<dbReference type="Gene3D" id="2.40.50.90">
    <property type="match status" value="4"/>
</dbReference>
<dbReference type="PROSITE" id="PS50865">
    <property type="entry name" value="ZF_MYND_2"/>
    <property type="match status" value="1"/>
</dbReference>
<dbReference type="Pfam" id="PF00567">
    <property type="entry name" value="TUDOR"/>
    <property type="match status" value="4"/>
</dbReference>
<feature type="compositionally biased region" description="Low complexity" evidence="15">
    <location>
        <begin position="20"/>
        <end position="33"/>
    </location>
</feature>
<dbReference type="CDD" id="cd20409">
    <property type="entry name" value="Tudor_TDRD1_rpt2"/>
    <property type="match status" value="1"/>
</dbReference>
<keyword evidence="5" id="KW-0677">Repeat</keyword>
<evidence type="ECO:0000256" key="12">
    <source>
        <dbReference type="ARBA" id="ARBA00060949"/>
    </source>
</evidence>
<feature type="domain" description="MYND-type" evidence="17">
    <location>
        <begin position="78"/>
        <end position="114"/>
    </location>
</feature>
<dbReference type="PROSITE" id="PS01360">
    <property type="entry name" value="ZF_MYND_1"/>
    <property type="match status" value="1"/>
</dbReference>
<feature type="region of interest" description="Disordered" evidence="15">
    <location>
        <begin position="1"/>
        <end position="59"/>
    </location>
</feature>
<evidence type="ECO:0000256" key="13">
    <source>
        <dbReference type="ARBA" id="ARBA00067143"/>
    </source>
</evidence>
<dbReference type="SUPFAM" id="SSF144232">
    <property type="entry name" value="HIT/MYND zinc finger-like"/>
    <property type="match status" value="1"/>
</dbReference>
<dbReference type="InterPro" id="IPR002893">
    <property type="entry name" value="Znf_MYND"/>
</dbReference>
<feature type="compositionally biased region" description="Polar residues" evidence="15">
    <location>
        <begin position="1"/>
        <end position="13"/>
    </location>
</feature>
<dbReference type="GO" id="GO:0008270">
    <property type="term" value="F:zinc ion binding"/>
    <property type="evidence" value="ECO:0007669"/>
    <property type="project" value="UniProtKB-KW"/>
</dbReference>
<dbReference type="Gene3D" id="6.10.140.2220">
    <property type="match status" value="1"/>
</dbReference>
<dbReference type="Gene3D" id="2.30.30.140">
    <property type="match status" value="4"/>
</dbReference>
<evidence type="ECO:0000256" key="8">
    <source>
        <dbReference type="ARBA" id="ARBA00022833"/>
    </source>
</evidence>
<dbReference type="SUPFAM" id="SSF63748">
    <property type="entry name" value="Tudor/PWWP/MBT"/>
    <property type="match status" value="4"/>
</dbReference>
<comment type="function">
    <text evidence="11">Plays a central role during spermatogenesis by participating in the repression transposable elements and preventing their mobilization, which is essential for the germline integrity. Acts via the piRNA metabolic process, which mediates the repression of transposable elements during meiosis by forming complexes composed of piRNAs and Piwi proteins and governs the methylation and subsequent repression of transposons. Required for the localization of Piwi proteins to the meiotic nuage. Involved in the piRNA metabolic process by ensuring the entry of correct transcripts into the normal piRNA pool and limiting the entry of cellular transcripts into the piRNA pathway. May act by allowing the recruitment of piRNA biogenesis or loading factors that ensure the correct entry of transcripts and piRNAs into Piwi proteins.</text>
</comment>
<dbReference type="InterPro" id="IPR050621">
    <property type="entry name" value="Tudor_domain_containing"/>
</dbReference>
<dbReference type="GO" id="GO:0031047">
    <property type="term" value="P:regulatory ncRNA-mediated gene silencing"/>
    <property type="evidence" value="ECO:0007669"/>
    <property type="project" value="UniProtKB-KW"/>
</dbReference>
<evidence type="ECO:0000256" key="7">
    <source>
        <dbReference type="ARBA" id="ARBA00022782"/>
    </source>
</evidence>
<evidence type="ECO:0000259" key="16">
    <source>
        <dbReference type="PROSITE" id="PS50304"/>
    </source>
</evidence>
<dbReference type="Proteomes" id="UP000694402">
    <property type="component" value="Unassembled WGS sequence"/>
</dbReference>
<dbReference type="Pfam" id="PF01753">
    <property type="entry name" value="zf-MYND"/>
    <property type="match status" value="1"/>
</dbReference>
<evidence type="ECO:0000256" key="15">
    <source>
        <dbReference type="SAM" id="MobiDB-lite"/>
    </source>
</evidence>
<evidence type="ECO:0000256" key="2">
    <source>
        <dbReference type="ARBA" id="ARBA00022473"/>
    </source>
</evidence>
<reference evidence="18" key="2">
    <citation type="submission" date="2025-09" db="UniProtKB">
        <authorList>
            <consortium name="Ensembl"/>
        </authorList>
    </citation>
    <scope>IDENTIFICATION</scope>
</reference>
<dbReference type="InterPro" id="IPR002999">
    <property type="entry name" value="Tudor"/>
</dbReference>
<dbReference type="PANTHER" id="PTHR22948">
    <property type="entry name" value="TUDOR DOMAIN CONTAINING PROTEIN"/>
    <property type="match status" value="1"/>
</dbReference>
<evidence type="ECO:0000256" key="1">
    <source>
        <dbReference type="ARBA" id="ARBA00004496"/>
    </source>
</evidence>
<evidence type="ECO:0000256" key="9">
    <source>
        <dbReference type="ARBA" id="ARBA00023158"/>
    </source>
</evidence>
<dbReference type="PROSITE" id="PS50304">
    <property type="entry name" value="TUDOR"/>
    <property type="match status" value="4"/>
</dbReference>
<evidence type="ECO:0000256" key="3">
    <source>
        <dbReference type="ARBA" id="ARBA00022490"/>
    </source>
</evidence>
<dbReference type="GO" id="GO:0051321">
    <property type="term" value="P:meiotic cell cycle"/>
    <property type="evidence" value="ECO:0007669"/>
    <property type="project" value="UniProtKB-KW"/>
</dbReference>
<organism evidence="18 19">
    <name type="scientific">Oncorhynchus tshawytscha</name>
    <name type="common">Chinook salmon</name>
    <name type="synonym">Salmo tshawytscha</name>
    <dbReference type="NCBI Taxonomy" id="74940"/>
    <lineage>
        <taxon>Eukaryota</taxon>
        <taxon>Metazoa</taxon>
        <taxon>Chordata</taxon>
        <taxon>Craniata</taxon>
        <taxon>Vertebrata</taxon>
        <taxon>Euteleostomi</taxon>
        <taxon>Actinopterygii</taxon>
        <taxon>Neopterygii</taxon>
        <taxon>Teleostei</taxon>
        <taxon>Protacanthopterygii</taxon>
        <taxon>Salmoniformes</taxon>
        <taxon>Salmonidae</taxon>
        <taxon>Salmoninae</taxon>
        <taxon>Oncorhynchus</taxon>
    </lineage>
</organism>
<dbReference type="GO" id="GO:0005737">
    <property type="term" value="C:cytoplasm"/>
    <property type="evidence" value="ECO:0007669"/>
    <property type="project" value="UniProtKB-SubCell"/>
</dbReference>
<protein>
    <recommendedName>
        <fullName evidence="13">Tudor domain-containing protein 1</fullName>
    </recommendedName>
</protein>
<keyword evidence="19" id="KW-1185">Reference proteome</keyword>
<dbReference type="GeneTree" id="ENSGT00940000158754"/>
<keyword evidence="9" id="KW-0943">RNA-mediated gene silencing</keyword>
<keyword evidence="10" id="KW-0469">Meiosis</keyword>
<keyword evidence="7" id="KW-0221">Differentiation</keyword>
<sequence length="1119" mass="123817">MIMNRGSFQNVMQPNMPLRRPSTSPAGATATPRAPGPTPDRPLASSNVDAEASRKETTVLTNGSMKTASMPPFTVKLCNYCSQQGNLRCTRCKKTCYCSVACQSEDWNAHRHMCKPREHYFEICNTVTWRLQVNNGDVTCSQRVYLRDLRKNDITKGMEIQVSVVELHSPGRFFIHVQSPELVEALRAITVELQKTNGGSLGTDYKPDTGEVCAVKYSLDQNWYRGVVQSVAADDGNAKVLYIDFGNEEDVTLDRIKPLAASIEPIPPCALECSVAGITPVTDSWMGVCCMAVRQLVAGKSLTLTVVDTQENDRTYAVDILLTPIGKQLSTFLMDQGYAVREDVNKKRAEQDVDSLVSASLENFRRQSGGKNENMEAQPPDPLTQGLGDTFAAMVTHLQSPYDIICQKLDNASVIQELHLKLRDHCSQTPASQNFRPAPGTVCCSLFYEDNQWYRAKVLAYSSEEKVCVGYIDFGNSEEVELSRLCSISSELLALPMQAIPCALAGVRPTAEVWSEETVLMLRRMVCNRFLRVEILGEREGMALVTMIDEASDPQGNVAEMLVATGYAFPVASASSDYFLVWEYLTLAIPFLCLAVAKPAVGEKLQWTCAELPTEGQMVALVVSVMENPGEFYCYKYNQEDLQVLAELGAELKRHCEADITPFTPSVGEPCCALFSGDGAWYRGMVQGVWAGSKARVYFVDYGNTSDVEPAHLRAITPELLKHHFLAIRCWLAGVEPLSPQWSAESIVRFQALCVGQQLHARVLFITERGYGLQLDSSGQNVATTLLSEQLAKAPGQSQAHAKSIPTVPKIPQQKPAIQRDTTTTDKFPLDWRTVELPRNETFQPCIAAVHSFSHFSLYVERLQSVMMDLAVYCTTKALPSRCKPMPGAACCAQFSGDKNWYRAVFLETTETEASVIYADYGNSEKLPFASILPIPTEFLELPFQIARCALTGKEHFPSVWPVEVLELFSALLSDGVLASVQDFDGNSNLLSVTLQIERGGGHLNTMILEGLQSTQTGSAKTRRQEPGQTKTPIIATAPVTPPNLLKKCEWYVQMTVQMTYLITLTHYWHILPSCWLSTDSSICSPDYASPCCCRHLVQKVKHIFLLLLLTYSGGGTRP</sequence>
<dbReference type="FunFam" id="6.10.140.2220:FF:000011">
    <property type="entry name" value="Tudor domain containing 1"/>
    <property type="match status" value="1"/>
</dbReference>
<evidence type="ECO:0000313" key="18">
    <source>
        <dbReference type="Ensembl" id="ENSOTSP00005093017.2"/>
    </source>
</evidence>
<evidence type="ECO:0000256" key="14">
    <source>
        <dbReference type="PROSITE-ProRule" id="PRU00134"/>
    </source>
</evidence>
<proteinExistence type="inferred from homology"/>
<keyword evidence="2" id="KW-0217">Developmental protein</keyword>
<evidence type="ECO:0000256" key="4">
    <source>
        <dbReference type="ARBA" id="ARBA00022723"/>
    </source>
</evidence>